<feature type="compositionally biased region" description="Polar residues" evidence="8">
    <location>
        <begin position="183"/>
        <end position="192"/>
    </location>
</feature>
<keyword evidence="6" id="KW-0539">Nucleus</keyword>
<dbReference type="GO" id="GO:0005634">
    <property type="term" value="C:nucleus"/>
    <property type="evidence" value="ECO:0007669"/>
    <property type="project" value="UniProtKB-SubCell"/>
</dbReference>
<evidence type="ECO:0000256" key="1">
    <source>
        <dbReference type="ARBA" id="ARBA00004123"/>
    </source>
</evidence>
<comment type="subcellular location">
    <subcellularLocation>
        <location evidence="1">Nucleus</location>
    </subcellularLocation>
</comment>
<dbReference type="Proteomes" id="UP000005408">
    <property type="component" value="Unassembled WGS sequence"/>
</dbReference>
<dbReference type="SUPFAM" id="SSF54695">
    <property type="entry name" value="POZ domain"/>
    <property type="match status" value="1"/>
</dbReference>
<feature type="domain" description="BTB" evidence="9">
    <location>
        <begin position="25"/>
        <end position="91"/>
    </location>
</feature>
<evidence type="ECO:0000256" key="8">
    <source>
        <dbReference type="SAM" id="MobiDB-lite"/>
    </source>
</evidence>
<dbReference type="Pfam" id="PF00651">
    <property type="entry name" value="BTB"/>
    <property type="match status" value="1"/>
</dbReference>
<dbReference type="PROSITE" id="PS50157">
    <property type="entry name" value="ZINC_FINGER_C2H2_2"/>
    <property type="match status" value="5"/>
</dbReference>
<feature type="compositionally biased region" description="Low complexity" evidence="8">
    <location>
        <begin position="263"/>
        <end position="272"/>
    </location>
</feature>
<sequence>MYMNQIYSSSTMSYLTQMWKNQLLCDAVIKTGSINTKAHRLVLIAACPMLQHLENASLGSHLEVRMAADIKQSSVISFLRYLYEGFMTLTEENCRDIEKMGKLLQVESVVKCCSDFYKCLSDNTGMKMGSGPQMNFQDSVEFRHVRTSDFQKLAQDMGIKRSLDSASPSGKRPRVQRVDDRTTMSQGYNNSADVVEIIEDSLEVVHKEPALRDSEGWPKESELPPIRTSQSISVASTSQISANSDIQIVNVEEGDSRTHAVNSSADISIHSSSARHEQSPLRDTHSSSSSSSSDRVSFESTRRDQQRYSDLSNFGNQPPGPSTHTRTSESSFSPSSAKRPQASIPSHSTPTINPPPLSTFTPKMPPLQPKPFAVGSAVQAASMPQPTPARPAIPIPGSLTAVQPVSSQSPGSSSSQDSRTQDRFQNKGASGSSQVIQQHLSNTQASQNIEKLLAGEGSSEQSGKETSSSSDLAPDISFIKVEESDTGGLDMYVDIPDDAKGALLSSQDEGDDDTGEIPYEWTRDESNEGSNLSGEQNMSLSGQEGAFQGPVLLSSLRETNEENPGASKPTFMCPICGLTSSFKSSMKRHMANHSKARPFRCSASSVWQQLEKCLLSNREDVVSCPVCGVSVQKDSDFLAGKYRSPVIYSFTCSICGTVLKTKRNYQRHMVMHSTARPHQWNNKFTMRTEEDHSIKCYICGSSFDNVENLIEHEKYTRSVLCCCKCGEYFQNRQVLATHVQKQHNSAEQFICPVCFKSFQYSGNMKRHMSTHSSEKPYSCPFCNKSFKRHDVLKRHLSIHEKGTGLT</sequence>
<evidence type="ECO:0000256" key="7">
    <source>
        <dbReference type="PROSITE-ProRule" id="PRU00042"/>
    </source>
</evidence>
<dbReference type="InterPro" id="IPR000210">
    <property type="entry name" value="BTB/POZ_dom"/>
</dbReference>
<feature type="domain" description="C2H2-type" evidence="10">
    <location>
        <begin position="650"/>
        <end position="677"/>
    </location>
</feature>
<accession>A0A8W8NDC9</accession>
<feature type="compositionally biased region" description="Polar residues" evidence="8">
    <location>
        <begin position="528"/>
        <end position="541"/>
    </location>
</feature>
<feature type="compositionally biased region" description="Polar residues" evidence="8">
    <location>
        <begin position="427"/>
        <end position="437"/>
    </location>
</feature>
<feature type="compositionally biased region" description="Basic and acidic residues" evidence="8">
    <location>
        <begin position="209"/>
        <end position="222"/>
    </location>
</feature>
<evidence type="ECO:0000313" key="12">
    <source>
        <dbReference type="Proteomes" id="UP000005408"/>
    </source>
</evidence>
<dbReference type="GO" id="GO:0008270">
    <property type="term" value="F:zinc ion binding"/>
    <property type="evidence" value="ECO:0007669"/>
    <property type="project" value="UniProtKB-KW"/>
</dbReference>
<dbReference type="Gene3D" id="3.30.710.10">
    <property type="entry name" value="Potassium Channel Kv1.1, Chain A"/>
    <property type="match status" value="1"/>
</dbReference>
<keyword evidence="4 7" id="KW-0863">Zinc-finger</keyword>
<dbReference type="PANTHER" id="PTHR24394">
    <property type="entry name" value="ZINC FINGER PROTEIN"/>
    <property type="match status" value="1"/>
</dbReference>
<feature type="compositionally biased region" description="Basic and acidic residues" evidence="8">
    <location>
        <begin position="274"/>
        <end position="285"/>
    </location>
</feature>
<feature type="compositionally biased region" description="Pro residues" evidence="8">
    <location>
        <begin position="385"/>
        <end position="394"/>
    </location>
</feature>
<evidence type="ECO:0000256" key="3">
    <source>
        <dbReference type="ARBA" id="ARBA00022737"/>
    </source>
</evidence>
<keyword evidence="5" id="KW-0862">Zinc</keyword>
<evidence type="ECO:0000259" key="9">
    <source>
        <dbReference type="PROSITE" id="PS50097"/>
    </source>
</evidence>
<dbReference type="PROSITE" id="PS00028">
    <property type="entry name" value="ZINC_FINGER_C2H2_1"/>
    <property type="match status" value="4"/>
</dbReference>
<feature type="domain" description="C2H2-type" evidence="10">
    <location>
        <begin position="749"/>
        <end position="776"/>
    </location>
</feature>
<dbReference type="FunFam" id="3.30.160.60:FF:000100">
    <property type="entry name" value="Zinc finger 45-like"/>
    <property type="match status" value="1"/>
</dbReference>
<evidence type="ECO:0000256" key="4">
    <source>
        <dbReference type="ARBA" id="ARBA00022771"/>
    </source>
</evidence>
<dbReference type="InterPro" id="IPR036236">
    <property type="entry name" value="Znf_C2H2_sf"/>
</dbReference>
<name>A0A8W8NDC9_MAGGI</name>
<feature type="region of interest" description="Disordered" evidence="8">
    <location>
        <begin position="455"/>
        <end position="477"/>
    </location>
</feature>
<dbReference type="Gene3D" id="3.30.160.60">
    <property type="entry name" value="Classic Zinc Finger"/>
    <property type="match status" value="5"/>
</dbReference>
<keyword evidence="3" id="KW-0677">Repeat</keyword>
<dbReference type="InterPro" id="IPR011333">
    <property type="entry name" value="SKP1/BTB/POZ_sf"/>
</dbReference>
<dbReference type="Pfam" id="PF00096">
    <property type="entry name" value="zf-C2H2"/>
    <property type="match status" value="4"/>
</dbReference>
<evidence type="ECO:0000256" key="2">
    <source>
        <dbReference type="ARBA" id="ARBA00022723"/>
    </source>
</evidence>
<evidence type="ECO:0008006" key="13">
    <source>
        <dbReference type="Google" id="ProtNLM"/>
    </source>
</evidence>
<protein>
    <recommendedName>
        <fullName evidence="13">Myoneurin</fullName>
    </recommendedName>
</protein>
<feature type="domain" description="C2H2-type" evidence="10">
    <location>
        <begin position="571"/>
        <end position="598"/>
    </location>
</feature>
<feature type="compositionally biased region" description="Low complexity" evidence="8">
    <location>
        <begin position="402"/>
        <end position="418"/>
    </location>
</feature>
<feature type="region of interest" description="Disordered" evidence="8">
    <location>
        <begin position="255"/>
        <end position="437"/>
    </location>
</feature>
<feature type="region of interest" description="Disordered" evidence="8">
    <location>
        <begin position="502"/>
        <end position="541"/>
    </location>
</feature>
<dbReference type="SMART" id="SM00225">
    <property type="entry name" value="BTB"/>
    <property type="match status" value="1"/>
</dbReference>
<dbReference type="AlphaFoldDB" id="A0A8W8NDC9"/>
<dbReference type="InterPro" id="IPR013087">
    <property type="entry name" value="Znf_C2H2_type"/>
</dbReference>
<feature type="compositionally biased region" description="Pro residues" evidence="8">
    <location>
        <begin position="352"/>
        <end position="369"/>
    </location>
</feature>
<feature type="compositionally biased region" description="Basic and acidic residues" evidence="8">
    <location>
        <begin position="296"/>
        <end position="307"/>
    </location>
</feature>
<feature type="compositionally biased region" description="Low complexity" evidence="8">
    <location>
        <begin position="455"/>
        <end position="470"/>
    </location>
</feature>
<feature type="domain" description="C2H2-type" evidence="10">
    <location>
        <begin position="777"/>
        <end position="799"/>
    </location>
</feature>
<dbReference type="EnsemblMetazoa" id="G6433.9">
    <property type="protein sequence ID" value="G6433.9:cds"/>
    <property type="gene ID" value="G6433"/>
</dbReference>
<evidence type="ECO:0000259" key="10">
    <source>
        <dbReference type="PROSITE" id="PS50157"/>
    </source>
</evidence>
<dbReference type="PROSITE" id="PS50097">
    <property type="entry name" value="BTB"/>
    <property type="match status" value="1"/>
</dbReference>
<dbReference type="GO" id="GO:0000981">
    <property type="term" value="F:DNA-binding transcription factor activity, RNA polymerase II-specific"/>
    <property type="evidence" value="ECO:0007669"/>
    <property type="project" value="TreeGrafter"/>
</dbReference>
<feature type="region of interest" description="Disordered" evidence="8">
    <location>
        <begin position="161"/>
        <end position="192"/>
    </location>
</feature>
<evidence type="ECO:0000256" key="5">
    <source>
        <dbReference type="ARBA" id="ARBA00022833"/>
    </source>
</evidence>
<keyword evidence="2" id="KW-0479">Metal-binding</keyword>
<feature type="domain" description="C2H2-type" evidence="10">
    <location>
        <begin position="720"/>
        <end position="748"/>
    </location>
</feature>
<feature type="compositionally biased region" description="Polar residues" evidence="8">
    <location>
        <begin position="227"/>
        <end position="240"/>
    </location>
</feature>
<organism evidence="11 12">
    <name type="scientific">Magallana gigas</name>
    <name type="common">Pacific oyster</name>
    <name type="synonym">Crassostrea gigas</name>
    <dbReference type="NCBI Taxonomy" id="29159"/>
    <lineage>
        <taxon>Eukaryota</taxon>
        <taxon>Metazoa</taxon>
        <taxon>Spiralia</taxon>
        <taxon>Lophotrochozoa</taxon>
        <taxon>Mollusca</taxon>
        <taxon>Bivalvia</taxon>
        <taxon>Autobranchia</taxon>
        <taxon>Pteriomorphia</taxon>
        <taxon>Ostreida</taxon>
        <taxon>Ostreoidea</taxon>
        <taxon>Ostreidae</taxon>
        <taxon>Magallana</taxon>
    </lineage>
</organism>
<evidence type="ECO:0000313" key="11">
    <source>
        <dbReference type="EnsemblMetazoa" id="G6433.9:cds"/>
    </source>
</evidence>
<dbReference type="PANTHER" id="PTHR24394:SF29">
    <property type="entry name" value="MYONEURIN"/>
    <property type="match status" value="1"/>
</dbReference>
<reference evidence="11" key="1">
    <citation type="submission" date="2022-08" db="UniProtKB">
        <authorList>
            <consortium name="EnsemblMetazoa"/>
        </authorList>
    </citation>
    <scope>IDENTIFICATION</scope>
    <source>
        <strain evidence="11">05x7-T-G4-1.051#20</strain>
    </source>
</reference>
<feature type="region of interest" description="Disordered" evidence="8">
    <location>
        <begin position="209"/>
        <end position="240"/>
    </location>
</feature>
<dbReference type="SUPFAM" id="SSF57667">
    <property type="entry name" value="beta-beta-alpha zinc fingers"/>
    <property type="match status" value="3"/>
</dbReference>
<evidence type="ECO:0000256" key="6">
    <source>
        <dbReference type="ARBA" id="ARBA00023242"/>
    </source>
</evidence>
<dbReference type="SMART" id="SM00355">
    <property type="entry name" value="ZnF_C2H2"/>
    <property type="match status" value="6"/>
</dbReference>
<proteinExistence type="predicted"/>
<keyword evidence="12" id="KW-1185">Reference proteome</keyword>